<accession>A0A9W4E570</accession>
<sequence>MRRGLSKSATSKPGWRIAAACAARLRATAPHSSLRSAKTSSAVRSCWLERKSERRSDRGNGLPFEAAADRARLRTVSLRARCLRHGLVPTRRPDLDGAGLCVLRRVGEEGRPLGRAEGEVGAVRVLGVADVDGAGAGGDLDAVVTLGTAVAGLPPGDGDFDAVAFTAAAVAALEPDQV</sequence>
<keyword evidence="2" id="KW-1185">Reference proteome</keyword>
<name>A0A9W4E570_9ACTN</name>
<proteinExistence type="predicted"/>
<comment type="caution">
    <text evidence="1">The sequence shown here is derived from an EMBL/GenBank/DDBJ whole genome shotgun (WGS) entry which is preliminary data.</text>
</comment>
<gene>
    <name evidence="1" type="ORF">SCOCK_20108</name>
</gene>
<evidence type="ECO:0000313" key="1">
    <source>
        <dbReference type="EMBL" id="CAG6393077.1"/>
    </source>
</evidence>
<reference evidence="1" key="1">
    <citation type="submission" date="2021-05" db="EMBL/GenBank/DDBJ databases">
        <authorList>
            <person name="Arsene-Ploetze F."/>
        </authorList>
    </citation>
    <scope>NUCLEOTIDE SEQUENCE</scope>
    <source>
        <strain evidence="1">DSM 42138</strain>
    </source>
</reference>
<organism evidence="1 2">
    <name type="scientific">Actinacidiphila cocklensis</name>
    <dbReference type="NCBI Taxonomy" id="887465"/>
    <lineage>
        <taxon>Bacteria</taxon>
        <taxon>Bacillati</taxon>
        <taxon>Actinomycetota</taxon>
        <taxon>Actinomycetes</taxon>
        <taxon>Kitasatosporales</taxon>
        <taxon>Streptomycetaceae</taxon>
        <taxon>Actinacidiphila</taxon>
    </lineage>
</organism>
<dbReference type="EMBL" id="CAJSLV010000048">
    <property type="protein sequence ID" value="CAG6393077.1"/>
    <property type="molecule type" value="Genomic_DNA"/>
</dbReference>
<dbReference type="AlphaFoldDB" id="A0A9W4E570"/>
<protein>
    <submittedName>
        <fullName evidence="1">Uncharacterized protein</fullName>
    </submittedName>
</protein>
<evidence type="ECO:0000313" key="2">
    <source>
        <dbReference type="Proteomes" id="UP001152519"/>
    </source>
</evidence>
<dbReference type="Proteomes" id="UP001152519">
    <property type="component" value="Unassembled WGS sequence"/>
</dbReference>